<dbReference type="Proteomes" id="UP000318943">
    <property type="component" value="Unassembled WGS sequence"/>
</dbReference>
<dbReference type="InterPro" id="IPR021804">
    <property type="entry name" value="DUF3375"/>
</dbReference>
<proteinExistence type="predicted"/>
<keyword evidence="2" id="KW-1185">Reference proteome</keyword>
<protein>
    <submittedName>
        <fullName evidence="1">DUF3375 family protein</fullName>
    </submittedName>
</protein>
<evidence type="ECO:0000313" key="2">
    <source>
        <dbReference type="Proteomes" id="UP000318943"/>
    </source>
</evidence>
<accession>A0ABY3EFH6</accession>
<dbReference type="Pfam" id="PF11855">
    <property type="entry name" value="DUF3375"/>
    <property type="match status" value="1"/>
</dbReference>
<evidence type="ECO:0000313" key="1">
    <source>
        <dbReference type="EMBL" id="TSP09573.1"/>
    </source>
</evidence>
<name>A0ABY3EFH6_9BURK</name>
<reference evidence="1 2" key="1">
    <citation type="submission" date="2019-05" db="EMBL/GenBank/DDBJ databases">
        <title>Whole genome sequence analysis of Cupriavidus campinensis S14E4C strain.</title>
        <authorList>
            <person name="Abbaszade G."/>
            <person name="Szabo A."/>
            <person name="Toumi M."/>
            <person name="Toth E."/>
        </authorList>
    </citation>
    <scope>NUCLEOTIDE SEQUENCE [LARGE SCALE GENOMIC DNA]</scope>
    <source>
        <strain evidence="1 2">S14E4C</strain>
    </source>
</reference>
<organism evidence="1 2">
    <name type="scientific">Cupriavidus campinensis</name>
    <dbReference type="NCBI Taxonomy" id="151783"/>
    <lineage>
        <taxon>Bacteria</taxon>
        <taxon>Pseudomonadati</taxon>
        <taxon>Pseudomonadota</taxon>
        <taxon>Betaproteobacteria</taxon>
        <taxon>Burkholderiales</taxon>
        <taxon>Burkholderiaceae</taxon>
        <taxon>Cupriavidus</taxon>
    </lineage>
</organism>
<comment type="caution">
    <text evidence="1">The sequence shown here is derived from an EMBL/GenBank/DDBJ whole genome shotgun (WGS) entry which is preliminary data.</text>
</comment>
<gene>
    <name evidence="1" type="ORF">FGG12_26855</name>
</gene>
<sequence length="176" mass="18642">MNVATEGTLEPIPAPIPAASLPGGPALRFDPDTLPAILQSIEARARALRDSPPAGLFSSIDETAARIDLPMERVLYQPPPAAALSKSLLKRRVEAALRGQPQVSLHALCGDHPLEHGLAELLTYLQLTGDTFHCVVDNAAMETVTWHARGMGGEPLTRGAQMPRVLFVRNGSGAGS</sequence>
<dbReference type="EMBL" id="VCIZ01000024">
    <property type="protein sequence ID" value="TSP09573.1"/>
    <property type="molecule type" value="Genomic_DNA"/>
</dbReference>